<keyword evidence="15" id="KW-0804">Transcription</keyword>
<dbReference type="PROSITE" id="PS51038">
    <property type="entry name" value="BAH"/>
    <property type="match status" value="1"/>
</dbReference>
<dbReference type="InterPro" id="IPR001025">
    <property type="entry name" value="BAH_dom"/>
</dbReference>
<dbReference type="InterPro" id="IPR051582">
    <property type="entry name" value="LRR_extensin-like_regulator"/>
</dbReference>
<evidence type="ECO:0000259" key="23">
    <source>
        <dbReference type="PROSITE" id="PS51038"/>
    </source>
</evidence>
<dbReference type="GO" id="GO:0003682">
    <property type="term" value="F:chromatin binding"/>
    <property type="evidence" value="ECO:0007669"/>
    <property type="project" value="InterPro"/>
</dbReference>
<dbReference type="Proteomes" id="UP000734854">
    <property type="component" value="Unassembled WGS sequence"/>
</dbReference>
<name>A0A8J5MAB7_ZINOF</name>
<keyword evidence="17" id="KW-0539">Nucleus</keyword>
<comment type="subcellular location">
    <subcellularLocation>
        <location evidence="1">Nucleus</location>
    </subcellularLocation>
    <subcellularLocation>
        <location evidence="2">Secreted</location>
        <location evidence="2">Cell wall</location>
    </subcellularLocation>
</comment>
<keyword evidence="14" id="KW-0472">Membrane</keyword>
<evidence type="ECO:0000256" key="14">
    <source>
        <dbReference type="ARBA" id="ARBA00023136"/>
    </source>
</evidence>
<dbReference type="InterPro" id="IPR043151">
    <property type="entry name" value="BAH_sf"/>
</dbReference>
<evidence type="ECO:0000256" key="20">
    <source>
        <dbReference type="ARBA" id="ARBA00041871"/>
    </source>
</evidence>
<dbReference type="SMART" id="SM00369">
    <property type="entry name" value="LRR_TYP"/>
    <property type="match status" value="2"/>
</dbReference>
<evidence type="ECO:0000256" key="17">
    <source>
        <dbReference type="ARBA" id="ARBA00023242"/>
    </source>
</evidence>
<keyword evidence="6" id="KW-0812">Transmembrane</keyword>
<dbReference type="SUPFAM" id="SSF52058">
    <property type="entry name" value="L domain-like"/>
    <property type="match status" value="1"/>
</dbReference>
<keyword evidence="9" id="KW-0677">Repeat</keyword>
<dbReference type="Gene3D" id="3.30.40.10">
    <property type="entry name" value="Zinc/RING finger domain, C3HC4 (zinc finger)"/>
    <property type="match status" value="1"/>
</dbReference>
<dbReference type="Pfam" id="PF01426">
    <property type="entry name" value="BAH"/>
    <property type="match status" value="1"/>
</dbReference>
<dbReference type="GO" id="GO:0008270">
    <property type="term" value="F:zinc ion binding"/>
    <property type="evidence" value="ECO:0007669"/>
    <property type="project" value="UniProtKB-KW"/>
</dbReference>
<accession>A0A8J5MAB7</accession>
<evidence type="ECO:0000256" key="16">
    <source>
        <dbReference type="ARBA" id="ARBA00023180"/>
    </source>
</evidence>
<keyword evidence="8" id="KW-0732">Signal</keyword>
<feature type="compositionally biased region" description="Low complexity" evidence="22">
    <location>
        <begin position="659"/>
        <end position="676"/>
    </location>
</feature>
<evidence type="ECO:0000313" key="24">
    <source>
        <dbReference type="EMBL" id="KAG6538245.1"/>
    </source>
</evidence>
<evidence type="ECO:0000256" key="13">
    <source>
        <dbReference type="ARBA" id="ARBA00023015"/>
    </source>
</evidence>
<sequence>MAKTKPGKKDLDSYTIKGSNKIVKVGDCVLMRPAESEKPPYVARVEKIEADHRNNVQVHVRWYYRPEESIGGRRQFHGAKELFLSDHYDVQSAHTIEGRCVVHTFKNYTKLENVGTEDYFCRFEYKAATGAFTPDRVAVYCKCEMPYNPDDLMVQCEGCKDWLGNLYGILLWKKEVKIRFIETEKKQFDKGDALYFVTEIVQFHPSCMGMTIEQAKKLDYFLCSGCGSQNDVKRSMNGFAASPDSETKIRKYEFLSSLIWLNRRGEREDHAKTLSHTPKICGNNQRHDDASDLNEFFPEARIPSDSNVGQLSDPSAVSHIANPLLQRAHTALRAWKSAIVSDPHNFTGNWVGDDVCTYNGIVCTPSLDDPTRHAVAGIDLNRADLEGHLPMELSLFHEVSLIHLNSNKFRGQIPQKLSKLVHLQELDLSNNGFHGPFPEEVLRLPNLKYLDLRYNNFEGVLPPELFDKDLDALLINNNRFNGTLPINIGNSKLSAMVLANNNFEGGIPKSIGNMNQTLNEIVIGNNSFSGCLPLELGSLINVAVLDLSLNSFTGVLPEKMIEGLQNVEQLNVANNKLTGTLPHGICQLKKLDNFTYSSNYFNGNRLECQRPGKVEFDRGLNCIDGEEEGEEEEERRKEEFAVAAFEHSASCSEQKNEIPSGRSSYSPAPSSLSPSSHRIVLEQQPAASLPPVGGFGYASPPPPMMKDN</sequence>
<evidence type="ECO:0000313" key="25">
    <source>
        <dbReference type="Proteomes" id="UP000734854"/>
    </source>
</evidence>
<evidence type="ECO:0000256" key="15">
    <source>
        <dbReference type="ARBA" id="ARBA00023163"/>
    </source>
</evidence>
<dbReference type="SUPFAM" id="SSF57903">
    <property type="entry name" value="FYVE/PHD zinc finger"/>
    <property type="match status" value="1"/>
</dbReference>
<protein>
    <recommendedName>
        <fullName evidence="20">Cell wall hydroxyproline-rich glycoprotein</fullName>
    </recommendedName>
</protein>
<feature type="compositionally biased region" description="Pro residues" evidence="22">
    <location>
        <begin position="699"/>
        <end position="708"/>
    </location>
</feature>
<organism evidence="24 25">
    <name type="scientific">Zingiber officinale</name>
    <name type="common">Ginger</name>
    <name type="synonym">Amomum zingiber</name>
    <dbReference type="NCBI Taxonomy" id="94328"/>
    <lineage>
        <taxon>Eukaryota</taxon>
        <taxon>Viridiplantae</taxon>
        <taxon>Streptophyta</taxon>
        <taxon>Embryophyta</taxon>
        <taxon>Tracheophyta</taxon>
        <taxon>Spermatophyta</taxon>
        <taxon>Magnoliopsida</taxon>
        <taxon>Liliopsida</taxon>
        <taxon>Zingiberales</taxon>
        <taxon>Zingiberaceae</taxon>
        <taxon>Zingiber</taxon>
    </lineage>
</organism>
<comment type="caution">
    <text evidence="24">The sequence shown here is derived from an EMBL/GenBank/DDBJ whole genome shotgun (WGS) entry which is preliminary data.</text>
</comment>
<feature type="domain" description="BAH" evidence="23">
    <location>
        <begin position="21"/>
        <end position="136"/>
    </location>
</feature>
<dbReference type="PANTHER" id="PTHR32093">
    <property type="entry name" value="LEUCINE-RICH REPEAT EXTENSIN-LIKE PROTEIN 3-RELATED"/>
    <property type="match status" value="1"/>
</dbReference>
<evidence type="ECO:0000256" key="21">
    <source>
        <dbReference type="ARBA" id="ARBA00060739"/>
    </source>
</evidence>
<proteinExistence type="inferred from homology"/>
<dbReference type="InterPro" id="IPR032675">
    <property type="entry name" value="LRR_dom_sf"/>
</dbReference>
<dbReference type="GO" id="GO:0071555">
    <property type="term" value="P:cell wall organization"/>
    <property type="evidence" value="ECO:0007669"/>
    <property type="project" value="UniProtKB-KW"/>
</dbReference>
<keyword evidence="4" id="KW-0964">Secreted</keyword>
<dbReference type="Gene3D" id="3.80.10.10">
    <property type="entry name" value="Ribonuclease Inhibitor"/>
    <property type="match status" value="1"/>
</dbReference>
<keyword evidence="16" id="KW-0325">Glycoprotein</keyword>
<dbReference type="InterPro" id="IPR003591">
    <property type="entry name" value="Leu-rich_rpt_typical-subtyp"/>
</dbReference>
<evidence type="ECO:0000256" key="5">
    <source>
        <dbReference type="ARBA" id="ARBA00022614"/>
    </source>
</evidence>
<keyword evidence="11" id="KW-0862">Zinc</keyword>
<dbReference type="InterPro" id="IPR011011">
    <property type="entry name" value="Znf_FYVE_PHD"/>
</dbReference>
<dbReference type="InterPro" id="IPR001611">
    <property type="entry name" value="Leu-rich_rpt"/>
</dbReference>
<dbReference type="Pfam" id="PF08263">
    <property type="entry name" value="LRRNT_2"/>
    <property type="match status" value="1"/>
</dbReference>
<dbReference type="InterPro" id="IPR013210">
    <property type="entry name" value="LRR_N_plant-typ"/>
</dbReference>
<evidence type="ECO:0000256" key="3">
    <source>
        <dbReference type="ARBA" id="ARBA00022512"/>
    </source>
</evidence>
<keyword evidence="25" id="KW-1185">Reference proteome</keyword>
<keyword evidence="5" id="KW-0433">Leucine-rich repeat</keyword>
<evidence type="ECO:0000256" key="8">
    <source>
        <dbReference type="ARBA" id="ARBA00022729"/>
    </source>
</evidence>
<evidence type="ECO:0000256" key="12">
    <source>
        <dbReference type="ARBA" id="ARBA00022989"/>
    </source>
</evidence>
<dbReference type="Gene3D" id="2.30.30.490">
    <property type="match status" value="1"/>
</dbReference>
<dbReference type="PANTHER" id="PTHR32093:SF124">
    <property type="entry name" value="POLLEN-SPECIFIC LEUCINE-RICH REPEAT EXTENSIN-LIKE PROTEIN 1"/>
    <property type="match status" value="1"/>
</dbReference>
<keyword evidence="13" id="KW-0805">Transcription regulation</keyword>
<keyword evidence="19" id="KW-0961">Cell wall biogenesis/degradation</keyword>
<dbReference type="FunFam" id="2.30.30.490:FF:000019">
    <property type="entry name" value="Chromatin remodeling protein EBS"/>
    <property type="match status" value="1"/>
</dbReference>
<evidence type="ECO:0000256" key="4">
    <source>
        <dbReference type="ARBA" id="ARBA00022525"/>
    </source>
</evidence>
<evidence type="ECO:0000256" key="19">
    <source>
        <dbReference type="ARBA" id="ARBA00023316"/>
    </source>
</evidence>
<keyword evidence="7" id="KW-0479">Metal-binding</keyword>
<dbReference type="FunFam" id="3.80.10.10:FF:000224">
    <property type="entry name" value="Leucine-rich repeat extensin-like protein 1"/>
    <property type="match status" value="1"/>
</dbReference>
<dbReference type="CDD" id="cd04714">
    <property type="entry name" value="BAH_BAHCC1"/>
    <property type="match status" value="1"/>
</dbReference>
<dbReference type="InterPro" id="IPR013083">
    <property type="entry name" value="Znf_RING/FYVE/PHD"/>
</dbReference>
<reference evidence="24 25" key="1">
    <citation type="submission" date="2020-08" db="EMBL/GenBank/DDBJ databases">
        <title>Plant Genome Project.</title>
        <authorList>
            <person name="Zhang R.-G."/>
        </authorList>
    </citation>
    <scope>NUCLEOTIDE SEQUENCE [LARGE SCALE GENOMIC DNA]</scope>
    <source>
        <tissue evidence="24">Rhizome</tissue>
    </source>
</reference>
<dbReference type="EMBL" id="JACMSC010000001">
    <property type="protein sequence ID" value="KAG6538245.1"/>
    <property type="molecule type" value="Genomic_DNA"/>
</dbReference>
<keyword evidence="12" id="KW-1133">Transmembrane helix</keyword>
<evidence type="ECO:0000256" key="6">
    <source>
        <dbReference type="ARBA" id="ARBA00022692"/>
    </source>
</evidence>
<keyword evidence="3" id="KW-0134">Cell wall</keyword>
<dbReference type="SMART" id="SM00439">
    <property type="entry name" value="BAH"/>
    <property type="match status" value="1"/>
</dbReference>
<evidence type="ECO:0000256" key="1">
    <source>
        <dbReference type="ARBA" id="ARBA00004123"/>
    </source>
</evidence>
<dbReference type="AlphaFoldDB" id="A0A8J5MAB7"/>
<comment type="similarity">
    <text evidence="21">Belongs to the SHL1/EBS protein family.</text>
</comment>
<evidence type="ECO:0000256" key="10">
    <source>
        <dbReference type="ARBA" id="ARBA00022771"/>
    </source>
</evidence>
<evidence type="ECO:0000256" key="22">
    <source>
        <dbReference type="SAM" id="MobiDB-lite"/>
    </source>
</evidence>
<dbReference type="Pfam" id="PF00560">
    <property type="entry name" value="LRR_1"/>
    <property type="match status" value="3"/>
</dbReference>
<evidence type="ECO:0000256" key="18">
    <source>
        <dbReference type="ARBA" id="ARBA00023278"/>
    </source>
</evidence>
<keyword evidence="18" id="KW-0379">Hydroxylation</keyword>
<keyword evidence="10" id="KW-0863">Zinc-finger</keyword>
<dbReference type="GO" id="GO:0005634">
    <property type="term" value="C:nucleus"/>
    <property type="evidence" value="ECO:0007669"/>
    <property type="project" value="UniProtKB-SubCell"/>
</dbReference>
<feature type="region of interest" description="Disordered" evidence="22">
    <location>
        <begin position="646"/>
        <end position="708"/>
    </location>
</feature>
<evidence type="ECO:0000256" key="2">
    <source>
        <dbReference type="ARBA" id="ARBA00004191"/>
    </source>
</evidence>
<evidence type="ECO:0000256" key="9">
    <source>
        <dbReference type="ARBA" id="ARBA00022737"/>
    </source>
</evidence>
<evidence type="ECO:0000256" key="11">
    <source>
        <dbReference type="ARBA" id="ARBA00022833"/>
    </source>
</evidence>
<gene>
    <name evidence="24" type="ORF">ZIOFF_003358</name>
</gene>
<evidence type="ECO:0000256" key="7">
    <source>
        <dbReference type="ARBA" id="ARBA00022723"/>
    </source>
</evidence>